<comment type="caution">
    <text evidence="4">The sequence shown here is derived from an EMBL/GenBank/DDBJ whole genome shotgun (WGS) entry which is preliminary data.</text>
</comment>
<feature type="signal peptide" evidence="3">
    <location>
        <begin position="1"/>
        <end position="25"/>
    </location>
</feature>
<feature type="region of interest" description="Disordered" evidence="1">
    <location>
        <begin position="193"/>
        <end position="376"/>
    </location>
</feature>
<evidence type="ECO:0000256" key="1">
    <source>
        <dbReference type="SAM" id="MobiDB-lite"/>
    </source>
</evidence>
<keyword evidence="3" id="KW-0732">Signal</keyword>
<keyword evidence="2" id="KW-0472">Membrane</keyword>
<protein>
    <submittedName>
        <fullName evidence="4">Uncharacterized protein</fullName>
    </submittedName>
</protein>
<feature type="chain" id="PRO_5019260639" evidence="3">
    <location>
        <begin position="26"/>
        <end position="376"/>
    </location>
</feature>
<name>A0A439CLW7_9PEZI</name>
<accession>A0A439CLW7</accession>
<feature type="compositionally biased region" description="Polar residues" evidence="1">
    <location>
        <begin position="201"/>
        <end position="227"/>
    </location>
</feature>
<sequence>MRGLWQRLGSVGLLVSAMSTQPASANPDGDSDGEREHEVLWVEKRLNILQHVKRKEVCQLEGWSLCPSSVGGGCCPNNFECDTASCYATTASSATCNGKVGYFACGLTAGPDGPNTSTGSPSVAEIPQLVPSTVAKMSATQTSDSSGGHGGLSSGALGGIVAGVIVILVAVVVAATLIVLRLKRAERAARDAEKAAESRHGSSNSQPRSNKSGFGQPTISEIDSTTDIDPLNRFPIMLPSSHGRSRSATSVTVDRSPSRTPNFAHSDTSSPPLWGVPFNYAPSEASDDNAPVRMSQRISMDSQGTYRHGRHPSDTSELEGPHGVSELETVENNEADPQRRSNSITRPKAHVRKNSDLSGQNRARGDSNTGALDDSE</sequence>
<feature type="compositionally biased region" description="Polar residues" evidence="1">
    <location>
        <begin position="296"/>
        <end position="305"/>
    </location>
</feature>
<keyword evidence="2" id="KW-1133">Transmembrane helix</keyword>
<organism evidence="4 5">
    <name type="scientific">Xylaria grammica</name>
    <dbReference type="NCBI Taxonomy" id="363999"/>
    <lineage>
        <taxon>Eukaryota</taxon>
        <taxon>Fungi</taxon>
        <taxon>Dikarya</taxon>
        <taxon>Ascomycota</taxon>
        <taxon>Pezizomycotina</taxon>
        <taxon>Sordariomycetes</taxon>
        <taxon>Xylariomycetidae</taxon>
        <taxon>Xylariales</taxon>
        <taxon>Xylariaceae</taxon>
        <taxon>Xylaria</taxon>
    </lineage>
</organism>
<dbReference type="Proteomes" id="UP000286045">
    <property type="component" value="Unassembled WGS sequence"/>
</dbReference>
<dbReference type="EMBL" id="RYZI01000915">
    <property type="protein sequence ID" value="RWA03153.1"/>
    <property type="molecule type" value="Genomic_DNA"/>
</dbReference>
<keyword evidence="5" id="KW-1185">Reference proteome</keyword>
<feature type="compositionally biased region" description="Polar residues" evidence="1">
    <location>
        <begin position="246"/>
        <end position="271"/>
    </location>
</feature>
<dbReference type="STRING" id="363999.A0A439CLW7"/>
<evidence type="ECO:0000313" key="5">
    <source>
        <dbReference type="Proteomes" id="UP000286045"/>
    </source>
</evidence>
<dbReference type="AlphaFoldDB" id="A0A439CLW7"/>
<proteinExistence type="predicted"/>
<keyword evidence="2" id="KW-0812">Transmembrane</keyword>
<gene>
    <name evidence="4" type="ORF">EKO27_g11952</name>
</gene>
<evidence type="ECO:0000256" key="2">
    <source>
        <dbReference type="SAM" id="Phobius"/>
    </source>
</evidence>
<feature type="transmembrane region" description="Helical" evidence="2">
    <location>
        <begin position="156"/>
        <end position="180"/>
    </location>
</feature>
<evidence type="ECO:0000256" key="3">
    <source>
        <dbReference type="SAM" id="SignalP"/>
    </source>
</evidence>
<evidence type="ECO:0000313" key="4">
    <source>
        <dbReference type="EMBL" id="RWA03153.1"/>
    </source>
</evidence>
<reference evidence="4 5" key="1">
    <citation type="submission" date="2018-12" db="EMBL/GenBank/DDBJ databases">
        <title>Draft genome sequence of Xylaria grammica IHI A82.</title>
        <authorList>
            <person name="Buettner E."/>
            <person name="Kellner H."/>
        </authorList>
    </citation>
    <scope>NUCLEOTIDE SEQUENCE [LARGE SCALE GENOMIC DNA]</scope>
    <source>
        <strain evidence="4 5">IHI A82</strain>
    </source>
</reference>
<feature type="compositionally biased region" description="Polar residues" evidence="1">
    <location>
        <begin position="356"/>
        <end position="370"/>
    </location>
</feature>